<dbReference type="EMBL" id="QWGA01000008">
    <property type="protein sequence ID" value="RIJ27465.1"/>
    <property type="molecule type" value="Genomic_DNA"/>
</dbReference>
<feature type="domain" description="YdhG-like" evidence="1">
    <location>
        <begin position="15"/>
        <end position="100"/>
    </location>
</feature>
<protein>
    <submittedName>
        <fullName evidence="2">DUF1801 domain-containing protein</fullName>
    </submittedName>
</protein>
<evidence type="ECO:0000259" key="1">
    <source>
        <dbReference type="Pfam" id="PF08818"/>
    </source>
</evidence>
<reference evidence="2 3" key="1">
    <citation type="submission" date="2018-08" db="EMBL/GenBank/DDBJ databases">
        <title>Henriciella mobilis sp. nov., isolated from seawater.</title>
        <authorList>
            <person name="Cheng H."/>
            <person name="Wu Y.-H."/>
            <person name="Xu X.-W."/>
            <person name="Guo L.-L."/>
        </authorList>
    </citation>
    <scope>NUCLEOTIDE SEQUENCE [LARGE SCALE GENOMIC DNA]</scope>
    <source>
        <strain evidence="2 3">CCUG67844</strain>
    </source>
</reference>
<dbReference type="Proteomes" id="UP000265845">
    <property type="component" value="Unassembled WGS sequence"/>
</dbReference>
<evidence type="ECO:0000313" key="3">
    <source>
        <dbReference type="Proteomes" id="UP000265845"/>
    </source>
</evidence>
<proteinExistence type="predicted"/>
<dbReference type="SUPFAM" id="SSF159888">
    <property type="entry name" value="YdhG-like"/>
    <property type="match status" value="1"/>
</dbReference>
<sequence length="112" mass="12271">MAVSAYFDRLSGPVKEIALELSRVIPSRGPRLIATMAHAAPCWTGHDRVVSVVAHARHCNLQLWQGAQLESGFYGRIEGSGKALRHVKVRSLDEIDDELLDIIDRAIALDAA</sequence>
<comment type="caution">
    <text evidence="2">The sequence shown here is derived from an EMBL/GenBank/DDBJ whole genome shotgun (WGS) entry which is preliminary data.</text>
</comment>
<dbReference type="InterPro" id="IPR014922">
    <property type="entry name" value="YdhG-like"/>
</dbReference>
<dbReference type="Gene3D" id="3.90.1150.200">
    <property type="match status" value="1"/>
</dbReference>
<gene>
    <name evidence="2" type="ORF">D1222_13795</name>
</gene>
<keyword evidence="3" id="KW-1185">Reference proteome</keyword>
<organism evidence="2 3">
    <name type="scientific">Henriciella algicola</name>
    <dbReference type="NCBI Taxonomy" id="1608422"/>
    <lineage>
        <taxon>Bacteria</taxon>
        <taxon>Pseudomonadati</taxon>
        <taxon>Pseudomonadota</taxon>
        <taxon>Alphaproteobacteria</taxon>
        <taxon>Hyphomonadales</taxon>
        <taxon>Hyphomonadaceae</taxon>
        <taxon>Henriciella</taxon>
    </lineage>
</organism>
<dbReference type="Pfam" id="PF08818">
    <property type="entry name" value="DUF1801"/>
    <property type="match status" value="1"/>
</dbReference>
<name>A0A399RC07_9PROT</name>
<evidence type="ECO:0000313" key="2">
    <source>
        <dbReference type="EMBL" id="RIJ27465.1"/>
    </source>
</evidence>
<accession>A0A399RC07</accession>
<dbReference type="AlphaFoldDB" id="A0A399RC07"/>